<proteinExistence type="predicted"/>
<dbReference type="RefSeq" id="WP_278006826.1">
    <property type="nucleotide sequence ID" value="NZ_JARSBO010000004.1"/>
</dbReference>
<keyword evidence="2" id="KW-1185">Reference proteome</keyword>
<organism evidence="1 2">
    <name type="scientific">Thalassospira aquimaris</name>
    <dbReference type="NCBI Taxonomy" id="3037796"/>
    <lineage>
        <taxon>Bacteria</taxon>
        <taxon>Pseudomonadati</taxon>
        <taxon>Pseudomonadota</taxon>
        <taxon>Alphaproteobacteria</taxon>
        <taxon>Rhodospirillales</taxon>
        <taxon>Thalassospiraceae</taxon>
        <taxon>Thalassospira</taxon>
    </lineage>
</organism>
<comment type="caution">
    <text evidence="1">The sequence shown here is derived from an EMBL/GenBank/DDBJ whole genome shotgun (WGS) entry which is preliminary data.</text>
</comment>
<dbReference type="EMBL" id="JARSBO010000004">
    <property type="protein sequence ID" value="MDG4719384.1"/>
    <property type="molecule type" value="Genomic_DNA"/>
</dbReference>
<evidence type="ECO:0000313" key="2">
    <source>
        <dbReference type="Proteomes" id="UP001529180"/>
    </source>
</evidence>
<evidence type="ECO:0000313" key="1">
    <source>
        <dbReference type="EMBL" id="MDG4719384.1"/>
    </source>
</evidence>
<name>A0ABT6GCF9_9PROT</name>
<accession>A0ABT6GCF9</accession>
<dbReference type="Proteomes" id="UP001529180">
    <property type="component" value="Unassembled WGS sequence"/>
</dbReference>
<reference evidence="1 2" key="1">
    <citation type="submission" date="2023-03" db="EMBL/GenBank/DDBJ databases">
        <title>Strain FZY0004 represents a novel species in the genus Thalassospira isolated from seawater.</title>
        <authorList>
            <person name="Fu Z.-Y."/>
        </authorList>
    </citation>
    <scope>NUCLEOTIDE SEQUENCE [LARGE SCALE GENOMIC DNA]</scope>
    <source>
        <strain evidence="1 2">FZY0004</strain>
    </source>
</reference>
<gene>
    <name evidence="1" type="ORF">P7680_10285</name>
</gene>
<protein>
    <submittedName>
        <fullName evidence="1">Uncharacterized protein</fullName>
    </submittedName>
</protein>
<sequence length="92" mass="10399">MQMTPDEYADYIADGGKCTKHAVRWQFLRDRAKGVLDLFRPKKVTREELEKALAAAAREEFGYDVVPGPTRKRCLLAAMKTLGLEVEEKGNV</sequence>